<evidence type="ECO:0000256" key="1">
    <source>
        <dbReference type="SAM" id="MobiDB-lite"/>
    </source>
</evidence>
<sequence length="173" mass="18341">MKYLFTLLLVMGMHAAQAQLQLLMGGARTGVAIASMAARSKKNAHAAGPATAAAAPGVTVRPYAYQGKRIIRQRTNPATFEGRGGAEIQALEAALETTRTALLSKPATESFMPTAQFEAIRDAAAKAAQVRGDWNYEPYRQELAFYEAEEARRQKAAPAAPAATPAPAVAPTK</sequence>
<dbReference type="OrthoDB" id="886790at2"/>
<organism evidence="3 4">
    <name type="scientific">Hymenobacter persicinus</name>
    <dbReference type="NCBI Taxonomy" id="2025506"/>
    <lineage>
        <taxon>Bacteria</taxon>
        <taxon>Pseudomonadati</taxon>
        <taxon>Bacteroidota</taxon>
        <taxon>Cytophagia</taxon>
        <taxon>Cytophagales</taxon>
        <taxon>Hymenobacteraceae</taxon>
        <taxon>Hymenobacter</taxon>
    </lineage>
</organism>
<proteinExistence type="predicted"/>
<comment type="caution">
    <text evidence="3">The sequence shown here is derived from an EMBL/GenBank/DDBJ whole genome shotgun (WGS) entry which is preliminary data.</text>
</comment>
<keyword evidence="2" id="KW-0732">Signal</keyword>
<evidence type="ECO:0000256" key="2">
    <source>
        <dbReference type="SAM" id="SignalP"/>
    </source>
</evidence>
<dbReference type="AlphaFoldDB" id="A0A4Q5LCB7"/>
<reference evidence="3 4" key="1">
    <citation type="submission" date="2019-02" db="EMBL/GenBank/DDBJ databases">
        <title>Bacterial novel species isolated from soil.</title>
        <authorList>
            <person name="Jung H.-Y."/>
        </authorList>
    </citation>
    <scope>NUCLEOTIDE SEQUENCE [LARGE SCALE GENOMIC DNA]</scope>
    <source>
        <strain evidence="3 4">1-3-3-3</strain>
    </source>
</reference>
<evidence type="ECO:0000313" key="3">
    <source>
        <dbReference type="EMBL" id="RYU80483.1"/>
    </source>
</evidence>
<dbReference type="RefSeq" id="WP_129920673.1">
    <property type="nucleotide sequence ID" value="NZ_SEWE01000013.1"/>
</dbReference>
<dbReference type="EMBL" id="SEWE01000013">
    <property type="protein sequence ID" value="RYU80483.1"/>
    <property type="molecule type" value="Genomic_DNA"/>
</dbReference>
<evidence type="ECO:0000313" key="4">
    <source>
        <dbReference type="Proteomes" id="UP000294155"/>
    </source>
</evidence>
<accession>A0A4Q5LCB7</accession>
<feature type="compositionally biased region" description="Low complexity" evidence="1">
    <location>
        <begin position="156"/>
        <end position="173"/>
    </location>
</feature>
<dbReference type="Proteomes" id="UP000294155">
    <property type="component" value="Unassembled WGS sequence"/>
</dbReference>
<protein>
    <submittedName>
        <fullName evidence="3">Uncharacterized protein</fullName>
    </submittedName>
</protein>
<name>A0A4Q5LCB7_9BACT</name>
<feature type="signal peptide" evidence="2">
    <location>
        <begin position="1"/>
        <end position="18"/>
    </location>
</feature>
<gene>
    <name evidence="3" type="ORF">EWM57_08285</name>
</gene>
<keyword evidence="4" id="KW-1185">Reference proteome</keyword>
<feature type="chain" id="PRO_5020722718" evidence="2">
    <location>
        <begin position="19"/>
        <end position="173"/>
    </location>
</feature>
<feature type="region of interest" description="Disordered" evidence="1">
    <location>
        <begin position="150"/>
        <end position="173"/>
    </location>
</feature>